<organism evidence="2">
    <name type="scientific">hydrothermal vent metagenome</name>
    <dbReference type="NCBI Taxonomy" id="652676"/>
    <lineage>
        <taxon>unclassified sequences</taxon>
        <taxon>metagenomes</taxon>
        <taxon>ecological metagenomes</taxon>
    </lineage>
</organism>
<dbReference type="InterPro" id="IPR038071">
    <property type="entry name" value="UROD/MetE-like_sf"/>
</dbReference>
<dbReference type="PANTHER" id="PTHR47099">
    <property type="entry name" value="METHYLCOBAMIDE:COM METHYLTRANSFERASE MTBA"/>
    <property type="match status" value="1"/>
</dbReference>
<evidence type="ECO:0000259" key="1">
    <source>
        <dbReference type="Pfam" id="PF01208"/>
    </source>
</evidence>
<dbReference type="Gene3D" id="3.20.20.210">
    <property type="match status" value="1"/>
</dbReference>
<dbReference type="InterPro" id="IPR052024">
    <property type="entry name" value="Methanogen_methyltrans"/>
</dbReference>
<evidence type="ECO:0000313" key="2">
    <source>
        <dbReference type="EMBL" id="VAX20022.1"/>
    </source>
</evidence>
<dbReference type="PANTHER" id="PTHR47099:SF1">
    <property type="entry name" value="METHYLCOBAMIDE:COM METHYLTRANSFERASE MTBA"/>
    <property type="match status" value="1"/>
</dbReference>
<dbReference type="Pfam" id="PF01208">
    <property type="entry name" value="URO-D"/>
    <property type="match status" value="1"/>
</dbReference>
<gene>
    <name evidence="2" type="ORF">MNBD_NITROSPINAE04-2722</name>
</gene>
<dbReference type="SUPFAM" id="SSF51726">
    <property type="entry name" value="UROD/MetE-like"/>
    <property type="match status" value="1"/>
</dbReference>
<dbReference type="EMBL" id="UOGA01000166">
    <property type="protein sequence ID" value="VAX20022.1"/>
    <property type="molecule type" value="Genomic_DNA"/>
</dbReference>
<reference evidence="2" key="1">
    <citation type="submission" date="2018-06" db="EMBL/GenBank/DDBJ databases">
        <authorList>
            <person name="Zhirakovskaya E."/>
        </authorList>
    </citation>
    <scope>NUCLEOTIDE SEQUENCE</scope>
</reference>
<dbReference type="GO" id="GO:0004853">
    <property type="term" value="F:uroporphyrinogen decarboxylase activity"/>
    <property type="evidence" value="ECO:0007669"/>
    <property type="project" value="InterPro"/>
</dbReference>
<accession>A0A3B1BW64</accession>
<dbReference type="CDD" id="cd03465">
    <property type="entry name" value="URO-D_like"/>
    <property type="match status" value="1"/>
</dbReference>
<proteinExistence type="predicted"/>
<sequence length="358" mass="39621">MAEMSSLERIVSAIKLEKPDRVPVTTLAINRCLRVAGYTTKECLYDPEKMAKGKLAALERFGDDAVVAGTDLFVEPEALGSTVTVYEHTAVVTEYFIKEKSDIEKLKIPDPKKDGRMPFVCEEIRLLKKAVGDTKIVVPVTGGPVTTASQLYGPEQLLIAMIEDPEWVHRLIRIATDTSLKYWEALIEAGVHAIVLLEPFTANTILSPEQYEEFAMPYLKEIFEFSWSKGVVGVNHVCADTSMIWNQMSSVGALALQVDYPISMAECKKQVGGKICISGNVHPIDYMLYGTPESVYWKCREVIEESADGSGFILGSGCDLNPETPEENILAMVQAAKDTVYNDDMTVSFVRESFARPA</sequence>
<name>A0A3B1BW64_9ZZZZ</name>
<feature type="domain" description="Uroporphyrinogen decarboxylase (URO-D)" evidence="1">
    <location>
        <begin position="7"/>
        <end position="338"/>
    </location>
</feature>
<dbReference type="GO" id="GO:0006779">
    <property type="term" value="P:porphyrin-containing compound biosynthetic process"/>
    <property type="evidence" value="ECO:0007669"/>
    <property type="project" value="InterPro"/>
</dbReference>
<protein>
    <recommendedName>
        <fullName evidence="1">Uroporphyrinogen decarboxylase (URO-D) domain-containing protein</fullName>
    </recommendedName>
</protein>
<dbReference type="AlphaFoldDB" id="A0A3B1BW64"/>
<dbReference type="InterPro" id="IPR000257">
    <property type="entry name" value="Uroporphyrinogen_deCOase"/>
</dbReference>